<dbReference type="OrthoDB" id="9801429at2"/>
<name>A0A1Y2SXA6_9BIFI</name>
<reference evidence="1 2" key="1">
    <citation type="submission" date="2017-04" db="EMBL/GenBank/DDBJ databases">
        <title>Draft genome sequences of Alloscardovia macacae UMA81211 and UMA81212 isolated from the feces of a rhesus macaque (Macaca mulatta).</title>
        <authorList>
            <person name="Albert K."/>
            <person name="Sela D.A."/>
        </authorList>
    </citation>
    <scope>NUCLEOTIDE SEQUENCE [LARGE SCALE GENOMIC DNA]</scope>
    <source>
        <strain evidence="1 2">UMA81212</strain>
    </source>
</reference>
<evidence type="ECO:0000313" key="2">
    <source>
        <dbReference type="Proteomes" id="UP000243540"/>
    </source>
</evidence>
<proteinExistence type="predicted"/>
<comment type="caution">
    <text evidence="1">The sequence shown here is derived from an EMBL/GenBank/DDBJ whole genome shotgun (WGS) entry which is preliminary data.</text>
</comment>
<organism evidence="1 2">
    <name type="scientific">Alloscardovia macacae</name>
    <dbReference type="NCBI Taxonomy" id="1160091"/>
    <lineage>
        <taxon>Bacteria</taxon>
        <taxon>Bacillati</taxon>
        <taxon>Actinomycetota</taxon>
        <taxon>Actinomycetes</taxon>
        <taxon>Bifidobacteriales</taxon>
        <taxon>Bifidobacteriaceae</taxon>
        <taxon>Alloscardovia</taxon>
    </lineage>
</organism>
<protein>
    <submittedName>
        <fullName evidence="1">Abortive phage infection protein</fullName>
    </submittedName>
</protein>
<sequence>MSSVDDIVDSSGVLLASRARKRGISKYALYRFIDTEGYERVAHGVYVSPDAWGDDVYILSLRCPQGVISHDEALYLHGLLDREPMEKTITVYSGYGTGRLTHDGVCVFTVKKNLLEVGKEYHVTSQGHTIPLYNLERTVCDLIRSKRHFEIQDFQTALRTYLGNPKKNMNRLIEYARLFRIESTVRSYMEVMLP</sequence>
<dbReference type="Proteomes" id="UP000243540">
    <property type="component" value="Unassembled WGS sequence"/>
</dbReference>
<evidence type="ECO:0000313" key="1">
    <source>
        <dbReference type="EMBL" id="OTA28463.1"/>
    </source>
</evidence>
<dbReference type="RefSeq" id="WP_086107037.1">
    <property type="nucleotide sequence ID" value="NZ_NEKB01000003.1"/>
</dbReference>
<gene>
    <name evidence="1" type="ORF">B9T39_06680</name>
</gene>
<dbReference type="STRING" id="1160091.B9T39_06680"/>
<accession>A0A1Y2SXA6</accession>
<dbReference type="AlphaFoldDB" id="A0A1Y2SXA6"/>
<dbReference type="EMBL" id="NEKC01000016">
    <property type="protein sequence ID" value="OTA28463.1"/>
    <property type="molecule type" value="Genomic_DNA"/>
</dbReference>